<keyword evidence="2 3" id="KW-0378">Hydrolase</keyword>
<evidence type="ECO:0000256" key="3">
    <source>
        <dbReference type="RuleBase" id="RU003476"/>
    </source>
</evidence>
<dbReference type="InterPro" id="IPR015797">
    <property type="entry name" value="NUDIX_hydrolase-like_dom_sf"/>
</dbReference>
<evidence type="ECO:0000256" key="2">
    <source>
        <dbReference type="ARBA" id="ARBA00022801"/>
    </source>
</evidence>
<dbReference type="InterPro" id="IPR020084">
    <property type="entry name" value="NUDIX_hydrolase_CS"/>
</dbReference>
<evidence type="ECO:0000313" key="5">
    <source>
        <dbReference type="EMBL" id="NIY65559.1"/>
    </source>
</evidence>
<evidence type="ECO:0000313" key="6">
    <source>
        <dbReference type="Proteomes" id="UP000536624"/>
    </source>
</evidence>
<sequence>MNAPVDAALLGDLIHAADADGITKHVVGAVIPNAEGKVLLLHRAADDYLGGLWELPSGGVDAGETLTEALHREVAEETGLTVTVIETYLGHFDYLSKSGKKTRQFNFTARVTHEGDTVKLTEHDAHLWADRTEQEQVSSAVRSVLATWREEAA</sequence>
<dbReference type="InterPro" id="IPR000086">
    <property type="entry name" value="NUDIX_hydrolase_dom"/>
</dbReference>
<dbReference type="RefSeq" id="WP_167501642.1">
    <property type="nucleotide sequence ID" value="NZ_JAALLH010000001.1"/>
</dbReference>
<dbReference type="AlphaFoldDB" id="A0A7X6AWL5"/>
<evidence type="ECO:0000259" key="4">
    <source>
        <dbReference type="PROSITE" id="PS51462"/>
    </source>
</evidence>
<dbReference type="EMBL" id="JAALLH010000001">
    <property type="protein sequence ID" value="NIY65559.1"/>
    <property type="molecule type" value="Genomic_DNA"/>
</dbReference>
<dbReference type="Proteomes" id="UP000536624">
    <property type="component" value="Unassembled WGS sequence"/>
</dbReference>
<dbReference type="PROSITE" id="PS51462">
    <property type="entry name" value="NUDIX"/>
    <property type="match status" value="1"/>
</dbReference>
<dbReference type="Gene3D" id="3.90.79.10">
    <property type="entry name" value="Nucleoside Triphosphate Pyrophosphohydrolase"/>
    <property type="match status" value="1"/>
</dbReference>
<comment type="caution">
    <text evidence="5">The sequence shown here is derived from an EMBL/GenBank/DDBJ whole genome shotgun (WGS) entry which is preliminary data.</text>
</comment>
<accession>A0A7X6AWL5</accession>
<dbReference type="PRINTS" id="PR00502">
    <property type="entry name" value="NUDIXFAMILY"/>
</dbReference>
<gene>
    <name evidence="5" type="ORF">SMALB_3562</name>
</gene>
<dbReference type="Pfam" id="PF00293">
    <property type="entry name" value="NUDIX"/>
    <property type="match status" value="1"/>
</dbReference>
<feature type="domain" description="Nudix hydrolase" evidence="4">
    <location>
        <begin position="22"/>
        <end position="153"/>
    </location>
</feature>
<protein>
    <submittedName>
        <fullName evidence="5">ADP-ribose pyrophosphatase</fullName>
    </submittedName>
</protein>
<dbReference type="PANTHER" id="PTHR43736">
    <property type="entry name" value="ADP-RIBOSE PYROPHOSPHATASE"/>
    <property type="match status" value="1"/>
</dbReference>
<dbReference type="SUPFAM" id="SSF55811">
    <property type="entry name" value="Nudix"/>
    <property type="match status" value="1"/>
</dbReference>
<evidence type="ECO:0000256" key="1">
    <source>
        <dbReference type="ARBA" id="ARBA00005582"/>
    </source>
</evidence>
<dbReference type="InterPro" id="IPR020476">
    <property type="entry name" value="Nudix_hydrolase"/>
</dbReference>
<name>A0A7X6AWL5_STRMQ</name>
<organism evidence="5 6">
    <name type="scientific">Streptomyces malaysiensis</name>
    <dbReference type="NCBI Taxonomy" id="92644"/>
    <lineage>
        <taxon>Bacteria</taxon>
        <taxon>Bacillati</taxon>
        <taxon>Actinomycetota</taxon>
        <taxon>Actinomycetes</taxon>
        <taxon>Kitasatosporales</taxon>
        <taxon>Streptomycetaceae</taxon>
        <taxon>Streptomyces</taxon>
        <taxon>Streptomyces violaceusniger group</taxon>
    </lineage>
</organism>
<dbReference type="PANTHER" id="PTHR43736:SF1">
    <property type="entry name" value="DIHYDRONEOPTERIN TRIPHOSPHATE DIPHOSPHATASE"/>
    <property type="match status" value="1"/>
</dbReference>
<dbReference type="CDD" id="cd02883">
    <property type="entry name" value="NUDIX_Hydrolase"/>
    <property type="match status" value="1"/>
</dbReference>
<dbReference type="PROSITE" id="PS00893">
    <property type="entry name" value="NUDIX_BOX"/>
    <property type="match status" value="1"/>
</dbReference>
<comment type="similarity">
    <text evidence="1 3">Belongs to the Nudix hydrolase family.</text>
</comment>
<reference evidence="5 6" key="1">
    <citation type="submission" date="2020-02" db="EMBL/GenBank/DDBJ databases">
        <title>Streptomyces malaysiensis DSM14702 (JHCC583434, PFL_A843) Genome sequencing and assembly.</title>
        <authorList>
            <person name="Samborskyy M."/>
        </authorList>
    </citation>
    <scope>NUCLEOTIDE SEQUENCE [LARGE SCALE GENOMIC DNA]</scope>
    <source>
        <strain evidence="5 6">DSM 14702</strain>
    </source>
</reference>
<dbReference type="GO" id="GO:0016787">
    <property type="term" value="F:hydrolase activity"/>
    <property type="evidence" value="ECO:0007669"/>
    <property type="project" value="UniProtKB-KW"/>
</dbReference>
<proteinExistence type="inferred from homology"/>